<dbReference type="Gene3D" id="3.30.70.120">
    <property type="match status" value="1"/>
</dbReference>
<evidence type="ECO:0008006" key="4">
    <source>
        <dbReference type="Google" id="ProtNLM"/>
    </source>
</evidence>
<dbReference type="InterPro" id="IPR011322">
    <property type="entry name" value="N-reg_PII-like_a/b"/>
</dbReference>
<dbReference type="GO" id="GO:0030234">
    <property type="term" value="F:enzyme regulator activity"/>
    <property type="evidence" value="ECO:0007669"/>
    <property type="project" value="InterPro"/>
</dbReference>
<dbReference type="EMBL" id="CAADEZ010000841">
    <property type="protein sequence ID" value="VFJ75518.1"/>
    <property type="molecule type" value="Genomic_DNA"/>
</dbReference>
<accession>A0A450S333</accession>
<proteinExistence type="predicted"/>
<evidence type="ECO:0000313" key="3">
    <source>
        <dbReference type="EMBL" id="VFK21758.1"/>
    </source>
</evidence>
<dbReference type="EMBL" id="CAADFL010000811">
    <property type="protein sequence ID" value="VFK21758.1"/>
    <property type="molecule type" value="Genomic_DNA"/>
</dbReference>
<reference evidence="1" key="1">
    <citation type="submission" date="2019-02" db="EMBL/GenBank/DDBJ databases">
        <authorList>
            <person name="Gruber-Vodicka R. H."/>
            <person name="Seah K. B. B."/>
        </authorList>
    </citation>
    <scope>NUCLEOTIDE SEQUENCE</scope>
    <source>
        <strain evidence="2">BECK_BZ163</strain>
        <strain evidence="3">BECK_BZ164</strain>
        <strain evidence="1">BECK_BZ165</strain>
    </source>
</reference>
<dbReference type="AlphaFoldDB" id="A0A450S333"/>
<dbReference type="PROSITE" id="PS51343">
    <property type="entry name" value="PII_GLNB_DOM"/>
    <property type="match status" value="1"/>
</dbReference>
<dbReference type="SMART" id="SM00938">
    <property type="entry name" value="P-II"/>
    <property type="match status" value="1"/>
</dbReference>
<name>A0A450S333_9GAMM</name>
<dbReference type="Pfam" id="PF00543">
    <property type="entry name" value="P-II"/>
    <property type="match status" value="1"/>
</dbReference>
<dbReference type="GO" id="GO:0006808">
    <property type="term" value="P:regulation of nitrogen utilization"/>
    <property type="evidence" value="ECO:0007669"/>
    <property type="project" value="InterPro"/>
</dbReference>
<evidence type="ECO:0000313" key="2">
    <source>
        <dbReference type="EMBL" id="VFJ75518.1"/>
    </source>
</evidence>
<gene>
    <name evidence="2" type="ORF">BECKFM1743A_GA0114220_108413</name>
    <name evidence="3" type="ORF">BECKFM1743B_GA0114221_108113</name>
    <name evidence="1" type="ORF">BECKFM1743C_GA0114222_100341</name>
</gene>
<organism evidence="1">
    <name type="scientific">Candidatus Kentrum sp. FM</name>
    <dbReference type="NCBI Taxonomy" id="2126340"/>
    <lineage>
        <taxon>Bacteria</taxon>
        <taxon>Pseudomonadati</taxon>
        <taxon>Pseudomonadota</taxon>
        <taxon>Gammaproteobacteria</taxon>
        <taxon>Candidatus Kentrum</taxon>
    </lineage>
</organism>
<dbReference type="SUPFAM" id="SSF54913">
    <property type="entry name" value="GlnB-like"/>
    <property type="match status" value="1"/>
</dbReference>
<evidence type="ECO:0000313" key="1">
    <source>
        <dbReference type="EMBL" id="VFJ46050.1"/>
    </source>
</evidence>
<protein>
    <recommendedName>
        <fullName evidence="4">Nitrogen regulatory protein P-II family</fullName>
    </recommendedName>
</protein>
<dbReference type="EMBL" id="CAADFA010000034">
    <property type="protein sequence ID" value="VFJ46050.1"/>
    <property type="molecule type" value="Genomic_DNA"/>
</dbReference>
<dbReference type="InterPro" id="IPR002187">
    <property type="entry name" value="N-reg_PII"/>
</dbReference>
<dbReference type="InterPro" id="IPR015867">
    <property type="entry name" value="N-reg_PII/ATP_PRibTrfase_C"/>
</dbReference>
<sequence length="116" mass="12716">MHFKLLIALVEDNRTNAIMEAAKQAGATGATVLNQARGESIDTGKTTFLGLALETHRNVLLFLVEEHLSRTILETIEEVGKFSERGSGIAFQIDVEDAVGISHQVQKLTRVVEDKI</sequence>